<dbReference type="EMBL" id="JACHVA010000053">
    <property type="protein sequence ID" value="MBC2601507.1"/>
    <property type="molecule type" value="Genomic_DNA"/>
</dbReference>
<dbReference type="SFLD" id="SFLDG01135">
    <property type="entry name" value="C1.5.6:_HAD__Beta-PGM__Phospha"/>
    <property type="match status" value="1"/>
</dbReference>
<evidence type="ECO:0000256" key="4">
    <source>
        <dbReference type="ARBA" id="ARBA00022842"/>
    </source>
</evidence>
<dbReference type="Proteomes" id="UP000525652">
    <property type="component" value="Unassembled WGS sequence"/>
</dbReference>
<gene>
    <name evidence="6" type="ORF">H5P30_06920</name>
</gene>
<protein>
    <submittedName>
        <fullName evidence="6">HAD family phosphatase</fullName>
    </submittedName>
</protein>
<name>A0A7X1E5E2_9BACT</name>
<reference evidence="6 7" key="1">
    <citation type="submission" date="2020-07" db="EMBL/GenBank/DDBJ databases">
        <authorList>
            <person name="Feng X."/>
        </authorList>
    </citation>
    <scope>NUCLEOTIDE SEQUENCE [LARGE SCALE GENOMIC DNA]</scope>
    <source>
        <strain evidence="6 7">JCM14086</strain>
    </source>
</reference>
<evidence type="ECO:0000313" key="6">
    <source>
        <dbReference type="EMBL" id="MBC2601507.1"/>
    </source>
</evidence>
<dbReference type="NCBIfam" id="TIGR01509">
    <property type="entry name" value="HAD-SF-IA-v3"/>
    <property type="match status" value="1"/>
</dbReference>
<dbReference type="InterPro" id="IPR036412">
    <property type="entry name" value="HAD-like_sf"/>
</dbReference>
<keyword evidence="4" id="KW-0460">Magnesium</keyword>
<comment type="cofactor">
    <cofactor evidence="1">
        <name>Mg(2+)</name>
        <dbReference type="ChEBI" id="CHEBI:18420"/>
    </cofactor>
</comment>
<evidence type="ECO:0000256" key="5">
    <source>
        <dbReference type="ARBA" id="ARBA00023277"/>
    </source>
</evidence>
<dbReference type="InterPro" id="IPR023214">
    <property type="entry name" value="HAD_sf"/>
</dbReference>
<organism evidence="6 7">
    <name type="scientific">Puniceicoccus vermicola</name>
    <dbReference type="NCBI Taxonomy" id="388746"/>
    <lineage>
        <taxon>Bacteria</taxon>
        <taxon>Pseudomonadati</taxon>
        <taxon>Verrucomicrobiota</taxon>
        <taxon>Opitutia</taxon>
        <taxon>Puniceicoccales</taxon>
        <taxon>Puniceicoccaceae</taxon>
        <taxon>Puniceicoccus</taxon>
    </lineage>
</organism>
<dbReference type="InterPro" id="IPR023198">
    <property type="entry name" value="PGP-like_dom2"/>
</dbReference>
<keyword evidence="3" id="KW-0479">Metal-binding</keyword>
<comment type="caution">
    <text evidence="6">The sequence shown here is derived from an EMBL/GenBank/DDBJ whole genome shotgun (WGS) entry which is preliminary data.</text>
</comment>
<dbReference type="Gene3D" id="3.40.50.1000">
    <property type="entry name" value="HAD superfamily/HAD-like"/>
    <property type="match status" value="1"/>
</dbReference>
<proteinExistence type="inferred from homology"/>
<evidence type="ECO:0000256" key="3">
    <source>
        <dbReference type="ARBA" id="ARBA00022723"/>
    </source>
</evidence>
<dbReference type="PRINTS" id="PR00413">
    <property type="entry name" value="HADHALOGNASE"/>
</dbReference>
<sequence>MDTSPEPTSTTFRGVLFDLDGVIIHSEPLHEEAMLIVFREMDLAVPDSRLREFKGTSERDTFGLVAREYSDGRFQGPEIHAAKQEIFEKGLPSVSLIHGFRSYAERLQAEEIPTAVVTSATRHNCDLVLRLLDIAHLFAYTVSADEVTHAKPHPEPYITGALHLGLDPRDCLVIEDAERGTEAALAAGCKVAGLTTTLEAEDLRNAGCQWVAADYPTLLQEMKWPG</sequence>
<dbReference type="PANTHER" id="PTHR46193:SF18">
    <property type="entry name" value="HEXITOL PHOSPHATASE B"/>
    <property type="match status" value="1"/>
</dbReference>
<keyword evidence="5" id="KW-0119">Carbohydrate metabolism</keyword>
<dbReference type="GO" id="GO:0046872">
    <property type="term" value="F:metal ion binding"/>
    <property type="evidence" value="ECO:0007669"/>
    <property type="project" value="UniProtKB-KW"/>
</dbReference>
<dbReference type="PANTHER" id="PTHR46193">
    <property type="entry name" value="6-PHOSPHOGLUCONATE PHOSPHATASE"/>
    <property type="match status" value="1"/>
</dbReference>
<accession>A0A7X1E5E2</accession>
<keyword evidence="7" id="KW-1185">Reference proteome</keyword>
<dbReference type="AlphaFoldDB" id="A0A7X1E5E2"/>
<evidence type="ECO:0000313" key="7">
    <source>
        <dbReference type="Proteomes" id="UP000525652"/>
    </source>
</evidence>
<dbReference type="SUPFAM" id="SSF56784">
    <property type="entry name" value="HAD-like"/>
    <property type="match status" value="1"/>
</dbReference>
<dbReference type="InterPro" id="IPR006439">
    <property type="entry name" value="HAD-SF_hydro_IA"/>
</dbReference>
<dbReference type="Gene3D" id="1.10.150.240">
    <property type="entry name" value="Putative phosphatase, domain 2"/>
    <property type="match status" value="1"/>
</dbReference>
<dbReference type="GO" id="GO:0003824">
    <property type="term" value="F:catalytic activity"/>
    <property type="evidence" value="ECO:0007669"/>
    <property type="project" value="UniProtKB-ARBA"/>
</dbReference>
<comment type="similarity">
    <text evidence="2">Belongs to the HAD-like hydrolase superfamily. CbbY/CbbZ/Gph/YieH family.</text>
</comment>
<dbReference type="InterPro" id="IPR051600">
    <property type="entry name" value="Beta-PGM-like"/>
</dbReference>
<dbReference type="Pfam" id="PF13419">
    <property type="entry name" value="HAD_2"/>
    <property type="match status" value="1"/>
</dbReference>
<dbReference type="SFLD" id="SFLDS00003">
    <property type="entry name" value="Haloacid_Dehalogenase"/>
    <property type="match status" value="1"/>
</dbReference>
<evidence type="ECO:0000256" key="1">
    <source>
        <dbReference type="ARBA" id="ARBA00001946"/>
    </source>
</evidence>
<dbReference type="InterPro" id="IPR041492">
    <property type="entry name" value="HAD_2"/>
</dbReference>
<dbReference type="SFLD" id="SFLDG01129">
    <property type="entry name" value="C1.5:_HAD__Beta-PGM__Phosphata"/>
    <property type="match status" value="1"/>
</dbReference>
<evidence type="ECO:0000256" key="2">
    <source>
        <dbReference type="ARBA" id="ARBA00006171"/>
    </source>
</evidence>
<dbReference type="RefSeq" id="WP_185692218.1">
    <property type="nucleotide sequence ID" value="NZ_JACHVA010000053.1"/>
</dbReference>